<dbReference type="GO" id="GO:0016787">
    <property type="term" value="F:hydrolase activity"/>
    <property type="evidence" value="ECO:0007669"/>
    <property type="project" value="UniProtKB-KW"/>
</dbReference>
<feature type="non-terminal residue" evidence="3">
    <location>
        <position position="532"/>
    </location>
</feature>
<dbReference type="PANTHER" id="PTHR45766:SF6">
    <property type="entry name" value="SWI_SNF-RELATED MATRIX-ASSOCIATED ACTIN-DEPENDENT REGULATOR OF CHROMATIN SUBFAMILY A-LIKE PROTEIN 1"/>
    <property type="match status" value="1"/>
</dbReference>
<dbReference type="InterPro" id="IPR014001">
    <property type="entry name" value="Helicase_ATP-bd"/>
</dbReference>
<proteinExistence type="predicted"/>
<accession>A0A2W5B6P7</accession>
<reference evidence="3 4" key="1">
    <citation type="submission" date="2017-11" db="EMBL/GenBank/DDBJ databases">
        <title>Infants hospitalized years apart are colonized by the same room-sourced microbial strains.</title>
        <authorList>
            <person name="Brooks B."/>
            <person name="Olm M.R."/>
            <person name="Firek B.A."/>
            <person name="Baker R."/>
            <person name="Thomas B.C."/>
            <person name="Morowitz M.J."/>
            <person name="Banfield J.F."/>
        </authorList>
    </citation>
    <scope>NUCLEOTIDE SEQUENCE [LARGE SCALE GENOMIC DNA]</scope>
    <source>
        <strain evidence="3">S2_012_000_R3_87</strain>
    </source>
</reference>
<evidence type="ECO:0000313" key="4">
    <source>
        <dbReference type="Proteomes" id="UP000249451"/>
    </source>
</evidence>
<dbReference type="Proteomes" id="UP000249451">
    <property type="component" value="Unassembled WGS sequence"/>
</dbReference>
<comment type="caution">
    <text evidence="3">The sequence shown here is derived from an EMBL/GenBank/DDBJ whole genome shotgun (WGS) entry which is preliminary data.</text>
</comment>
<sequence length="532" mass="60185">MFSNRELNIGTNQHHTFDQVEEWFEDIWAKASPFDLAGLYAERWHPHSPEVIFGRMLWERYNAQLEDEKKDRRGSKLQLTKFQSDGAWRARRILEELHGVIIADEVGLGKTFLAGELIHDAVITRRQKVLIVAPATLRDSTWAPFLREYNLAADVVSYNDLVNHVEGAGTTGSKLQNLDEYAMVVVDEAHGLRNASSNRADAMRRVVEGQSPKDIIMLTATPVNNSLQDVYNLISYFVTNDAQFSDIGVPSLQQYFKRAMDMHPDDLSPEHLFDVLDKVAVRRTREFVKNHYRNDQVYVNGELQTISFPEPKVLRVDYNLDEAMPGLFDDVATALGANIDDDADSSGVITVAPGKVLTMARYVPSRFRLGGFEEEQYEQQNAGLLRSALLKRFESSTVAYIATLNKLIASHDVFIDALDHGYVLTGQALRDWGSSDSDDLAEFLETIDTTSGDATSSAEYDTDTLRSFCASDRELLCHMRDQVSTLQAQSDPKVDALIEELRQIVQRAEEEGHTDEERRDKTKVLIFTYFAD</sequence>
<dbReference type="SUPFAM" id="SSF52540">
    <property type="entry name" value="P-loop containing nucleoside triphosphate hydrolases"/>
    <property type="match status" value="1"/>
</dbReference>
<dbReference type="GO" id="GO:0031297">
    <property type="term" value="P:replication fork processing"/>
    <property type="evidence" value="ECO:0007669"/>
    <property type="project" value="TreeGrafter"/>
</dbReference>
<feature type="domain" description="Helicase ATP-binding" evidence="2">
    <location>
        <begin position="91"/>
        <end position="240"/>
    </location>
</feature>
<dbReference type="InterPro" id="IPR027417">
    <property type="entry name" value="P-loop_NTPase"/>
</dbReference>
<dbReference type="Gene3D" id="3.40.50.10810">
    <property type="entry name" value="Tandem AAA-ATPase domain"/>
    <property type="match status" value="1"/>
</dbReference>
<dbReference type="PANTHER" id="PTHR45766">
    <property type="entry name" value="DNA ANNEALING HELICASE AND ENDONUCLEASE ZRANB3 FAMILY MEMBER"/>
    <property type="match status" value="1"/>
</dbReference>
<gene>
    <name evidence="3" type="ORF">DI609_06620</name>
</gene>
<keyword evidence="3" id="KW-0067">ATP-binding</keyword>
<dbReference type="InterPro" id="IPR038718">
    <property type="entry name" value="SNF2-like_sf"/>
</dbReference>
<dbReference type="GO" id="GO:0004386">
    <property type="term" value="F:helicase activity"/>
    <property type="evidence" value="ECO:0007669"/>
    <property type="project" value="UniProtKB-KW"/>
</dbReference>
<protein>
    <submittedName>
        <fullName evidence="3">Helicase</fullName>
    </submittedName>
</protein>
<evidence type="ECO:0000256" key="1">
    <source>
        <dbReference type="ARBA" id="ARBA00022801"/>
    </source>
</evidence>
<evidence type="ECO:0000259" key="2">
    <source>
        <dbReference type="PROSITE" id="PS51192"/>
    </source>
</evidence>
<organism evidence="3 4">
    <name type="scientific">Corynebacterium urealyticum</name>
    <dbReference type="NCBI Taxonomy" id="43771"/>
    <lineage>
        <taxon>Bacteria</taxon>
        <taxon>Bacillati</taxon>
        <taxon>Actinomycetota</taxon>
        <taxon>Actinomycetes</taxon>
        <taxon>Mycobacteriales</taxon>
        <taxon>Corynebacteriaceae</taxon>
        <taxon>Corynebacterium</taxon>
    </lineage>
</organism>
<dbReference type="AlphaFoldDB" id="A0A2W5B6P7"/>
<keyword evidence="3" id="KW-0347">Helicase</keyword>
<dbReference type="GO" id="GO:0005524">
    <property type="term" value="F:ATP binding"/>
    <property type="evidence" value="ECO:0007669"/>
    <property type="project" value="InterPro"/>
</dbReference>
<dbReference type="EMBL" id="QFNY01000140">
    <property type="protein sequence ID" value="PZP00280.1"/>
    <property type="molecule type" value="Genomic_DNA"/>
</dbReference>
<keyword evidence="1" id="KW-0378">Hydrolase</keyword>
<dbReference type="InterPro" id="IPR000330">
    <property type="entry name" value="SNF2_N"/>
</dbReference>
<dbReference type="PROSITE" id="PS51192">
    <property type="entry name" value="HELICASE_ATP_BIND_1"/>
    <property type="match status" value="1"/>
</dbReference>
<name>A0A2W5B6P7_9CORY</name>
<dbReference type="SMART" id="SM00487">
    <property type="entry name" value="DEXDc"/>
    <property type="match status" value="1"/>
</dbReference>
<dbReference type="GO" id="GO:0006281">
    <property type="term" value="P:DNA repair"/>
    <property type="evidence" value="ECO:0007669"/>
    <property type="project" value="TreeGrafter"/>
</dbReference>
<evidence type="ECO:0000313" key="3">
    <source>
        <dbReference type="EMBL" id="PZP00280.1"/>
    </source>
</evidence>
<dbReference type="Pfam" id="PF00176">
    <property type="entry name" value="SNF2-rel_dom"/>
    <property type="match status" value="1"/>
</dbReference>
<keyword evidence="3" id="KW-0547">Nucleotide-binding</keyword>